<name>A0A6P8YH77_THRPL</name>
<keyword evidence="3" id="KW-0413">Isomerase</keyword>
<reference evidence="8" key="1">
    <citation type="submission" date="2025-08" db="UniProtKB">
        <authorList>
            <consortium name="RefSeq"/>
        </authorList>
    </citation>
    <scope>IDENTIFICATION</scope>
    <source>
        <tissue evidence="8">Total insect</tissue>
    </source>
</reference>
<dbReference type="GO" id="GO:0008033">
    <property type="term" value="P:tRNA processing"/>
    <property type="evidence" value="ECO:0007669"/>
    <property type="project" value="UniProtKB-KW"/>
</dbReference>
<feature type="compositionally biased region" description="Basic and acidic residues" evidence="5">
    <location>
        <begin position="809"/>
        <end position="823"/>
    </location>
</feature>
<feature type="compositionally biased region" description="Basic and acidic residues" evidence="5">
    <location>
        <begin position="203"/>
        <end position="213"/>
    </location>
</feature>
<evidence type="ECO:0000256" key="5">
    <source>
        <dbReference type="SAM" id="MobiDB-lite"/>
    </source>
</evidence>
<accession>A0A6P8YH77</accession>
<dbReference type="AlphaFoldDB" id="A0A6P8YH77"/>
<dbReference type="KEGG" id="tpal:117644035"/>
<dbReference type="InterPro" id="IPR001656">
    <property type="entry name" value="PsdUridine_synth_TruD"/>
</dbReference>
<dbReference type="Proteomes" id="UP000515158">
    <property type="component" value="Unplaced"/>
</dbReference>
<dbReference type="InterPro" id="IPR011760">
    <property type="entry name" value="PsdUridine_synth_TruD_insert"/>
</dbReference>
<dbReference type="SUPFAM" id="SSF55120">
    <property type="entry name" value="Pseudouridine synthase"/>
    <property type="match status" value="1"/>
</dbReference>
<dbReference type="InParanoid" id="A0A6P8YH77"/>
<dbReference type="PANTHER" id="PTHR13326:SF31">
    <property type="entry name" value="PSEUDOURIDYLATE SYNTHASE 7 HOMOLOG"/>
    <property type="match status" value="1"/>
</dbReference>
<evidence type="ECO:0000256" key="3">
    <source>
        <dbReference type="ARBA" id="ARBA00023235"/>
    </source>
</evidence>
<organism evidence="8">
    <name type="scientific">Thrips palmi</name>
    <name type="common">Melon thrips</name>
    <dbReference type="NCBI Taxonomy" id="161013"/>
    <lineage>
        <taxon>Eukaryota</taxon>
        <taxon>Metazoa</taxon>
        <taxon>Ecdysozoa</taxon>
        <taxon>Arthropoda</taxon>
        <taxon>Hexapoda</taxon>
        <taxon>Insecta</taxon>
        <taxon>Pterygota</taxon>
        <taxon>Neoptera</taxon>
        <taxon>Paraneoptera</taxon>
        <taxon>Thysanoptera</taxon>
        <taxon>Terebrantia</taxon>
        <taxon>Thripoidea</taxon>
        <taxon>Thripidae</taxon>
        <taxon>Thrips</taxon>
    </lineage>
</organism>
<feature type="compositionally biased region" description="Basic and acidic residues" evidence="5">
    <location>
        <begin position="230"/>
        <end position="239"/>
    </location>
</feature>
<keyword evidence="7" id="KW-1185">Reference proteome</keyword>
<dbReference type="GO" id="GO:0003723">
    <property type="term" value="F:RNA binding"/>
    <property type="evidence" value="ECO:0007669"/>
    <property type="project" value="InterPro"/>
</dbReference>
<gene>
    <name evidence="8" type="primary">LOC117644035</name>
</gene>
<dbReference type="GeneID" id="117644035"/>
<feature type="compositionally biased region" description="Polar residues" evidence="5">
    <location>
        <begin position="831"/>
        <end position="849"/>
    </location>
</feature>
<dbReference type="InterPro" id="IPR020103">
    <property type="entry name" value="PsdUridine_synth_cat_dom_sf"/>
</dbReference>
<evidence type="ECO:0000256" key="4">
    <source>
        <dbReference type="ARBA" id="ARBA00036943"/>
    </source>
</evidence>
<evidence type="ECO:0000313" key="7">
    <source>
        <dbReference type="Proteomes" id="UP000515158"/>
    </source>
</evidence>
<sequence>MTPEKIKFSDLTCGRLEGRSPQGKLRRNKRDLDRLSVTAQYGGNRGHRGHRGGQGRGGRGQHRGRGHGHGHGGRGGAYRGPAHTVGPRLAEADVGITEFISQHEGFSAVMKHRFSDFQVNEIDSEGNIVKLTSLETPVEGHETAAPVERHELIPQDIWDRISVMVKKFKAREYKKWDPTASDASSSKTVRASRKPDEPAVDGKPSDQHEKVLDNEPECSSVVETVSPSKNELDLSKDKPCLPADSNPDPGASNSSAIREARPCVEFDVTALDKDGRRSVHTCVKSAFKEINSNTKEVDGKKFVIFTVGKGEKGQNRGKWPSSRNGEYLHFVVHKRNMDTTETVNVMSQNLWVKAGAITFAGTKDKRGITSQLMSIRRGEPHRLYKISKGIHNAYFGNYCFKEKPLRLGDLKGNQFRIVLRHVDGSEEQIKSGLESLKKNGFINYYGLQRFGTNKAVPTHRVGKALLLGDWQKAIDLILEPREGNPSLKVALEEWKSSKNASAALEKLDGQSSCLEILLLRGLMKYGPKDFVNALTMIPLNTRLMYLHSYQSLIWNKGVSFRLREFGLKPVVGDLVVVKWEKDANEDSNSNTENSAPLDSEVAVAESATRQEVKCITEEDLNNYKITDIVLPLPGYDVVYPNNSVGSYMKDLLKDDGLTSESMHQQVRQYSVRGTYRPIIAPVDKLSWKIVHYNDTEADFIASDYDEMMKGRQFAKDIPDGKHKALIITMCLEPSTYATMAIREVTKKDTSAVIQASMSAAHSIKKEDVSVVKVETVSDSKGEPVSGVGEVPARDLKEEPTSDSNDEPTSDSKEEPASDVKEEPMVAESVSMEVNGSEDSTAVSIEQNSSLKRKGDNISEETVPEKKPKEN</sequence>
<evidence type="ECO:0000256" key="1">
    <source>
        <dbReference type="ARBA" id="ARBA00007953"/>
    </source>
</evidence>
<dbReference type="CTD" id="54517"/>
<keyword evidence="2" id="KW-0819">tRNA processing</keyword>
<dbReference type="GO" id="GO:0005634">
    <property type="term" value="C:nucleus"/>
    <property type="evidence" value="ECO:0007669"/>
    <property type="project" value="TreeGrafter"/>
</dbReference>
<evidence type="ECO:0000259" key="6">
    <source>
        <dbReference type="PROSITE" id="PS50984"/>
    </source>
</evidence>
<feature type="compositionally biased region" description="Basic residues" evidence="5">
    <location>
        <begin position="45"/>
        <end position="72"/>
    </location>
</feature>
<dbReference type="GO" id="GO:0001522">
    <property type="term" value="P:pseudouridine synthesis"/>
    <property type="evidence" value="ECO:0007669"/>
    <property type="project" value="InterPro"/>
</dbReference>
<feature type="compositionally biased region" description="Basic and acidic residues" evidence="5">
    <location>
        <begin position="852"/>
        <end position="870"/>
    </location>
</feature>
<dbReference type="OrthoDB" id="447290at2759"/>
<feature type="region of interest" description="Disordered" evidence="5">
    <location>
        <begin position="175"/>
        <end position="256"/>
    </location>
</feature>
<protein>
    <submittedName>
        <fullName evidence="8">LOW QUALITY PROTEIN: pseudouridylate synthase 7 homolog</fullName>
    </submittedName>
</protein>
<feature type="region of interest" description="Disordered" evidence="5">
    <location>
        <begin position="774"/>
        <end position="870"/>
    </location>
</feature>
<dbReference type="NCBIfam" id="TIGR00094">
    <property type="entry name" value="tRNA_TruD_broad"/>
    <property type="match status" value="1"/>
</dbReference>
<dbReference type="CDD" id="cd02576">
    <property type="entry name" value="PseudoU_synth_ScPUS7"/>
    <property type="match status" value="1"/>
</dbReference>
<evidence type="ECO:0000313" key="8">
    <source>
        <dbReference type="RefSeq" id="XP_034239113.1"/>
    </source>
</evidence>
<feature type="region of interest" description="Disordered" evidence="5">
    <location>
        <begin position="1"/>
        <end position="84"/>
    </location>
</feature>
<evidence type="ECO:0000256" key="2">
    <source>
        <dbReference type="ARBA" id="ARBA00022694"/>
    </source>
</evidence>
<feature type="domain" description="TRUD" evidence="6">
    <location>
        <begin position="440"/>
        <end position="681"/>
    </location>
</feature>
<comment type="similarity">
    <text evidence="1">Belongs to the pseudouridine synthase TruD family.</text>
</comment>
<dbReference type="RefSeq" id="XP_034239113.1">
    <property type="nucleotide sequence ID" value="XM_034383222.1"/>
</dbReference>
<dbReference type="Gene3D" id="3.30.2350.20">
    <property type="entry name" value="TruD, catalytic domain"/>
    <property type="match status" value="2"/>
</dbReference>
<dbReference type="FunCoup" id="A0A6P8YH77">
    <property type="interactions" value="1748"/>
</dbReference>
<dbReference type="PROSITE" id="PS50984">
    <property type="entry name" value="TRUD"/>
    <property type="match status" value="1"/>
</dbReference>
<dbReference type="GO" id="GO:0009982">
    <property type="term" value="F:pseudouridine synthase activity"/>
    <property type="evidence" value="ECO:0007669"/>
    <property type="project" value="InterPro"/>
</dbReference>
<dbReference type="InterPro" id="IPR042214">
    <property type="entry name" value="TruD_catalytic"/>
</dbReference>
<dbReference type="Pfam" id="PF01142">
    <property type="entry name" value="TruD"/>
    <property type="match status" value="1"/>
</dbReference>
<comment type="catalytic activity">
    <reaction evidence="4">
        <text>a uridine in tRNA = a pseudouridine in tRNA</text>
        <dbReference type="Rhea" id="RHEA:54572"/>
        <dbReference type="Rhea" id="RHEA-COMP:13339"/>
        <dbReference type="Rhea" id="RHEA-COMP:13934"/>
        <dbReference type="ChEBI" id="CHEBI:65314"/>
        <dbReference type="ChEBI" id="CHEBI:65315"/>
    </reaction>
</comment>
<proteinExistence type="inferred from homology"/>
<dbReference type="PANTHER" id="PTHR13326">
    <property type="entry name" value="TRNA PSEUDOURIDINE SYNTHASE D"/>
    <property type="match status" value="1"/>
</dbReference>